<dbReference type="Gene3D" id="3.20.20.140">
    <property type="entry name" value="Metal-dependent hydrolases"/>
    <property type="match status" value="1"/>
</dbReference>
<dbReference type="PANTHER" id="PTHR43135">
    <property type="entry name" value="ALPHA-D-RIBOSE 1-METHYLPHOSPHONATE 5-TRIPHOSPHATE DIPHOSPHATASE"/>
    <property type="match status" value="1"/>
</dbReference>
<accession>A0A554VCI9</accession>
<keyword evidence="3" id="KW-1185">Reference proteome</keyword>
<dbReference type="AlphaFoldDB" id="A0A554VCI9"/>
<dbReference type="InterPro" id="IPR032466">
    <property type="entry name" value="Metal_Hydrolase"/>
</dbReference>
<name>A0A554VCI9_9FLAO</name>
<proteinExistence type="predicted"/>
<dbReference type="Gene3D" id="2.30.40.10">
    <property type="entry name" value="Urease, subunit C, domain 1"/>
    <property type="match status" value="2"/>
</dbReference>
<dbReference type="InterPro" id="IPR051781">
    <property type="entry name" value="Metallo-dep_Hydrolase"/>
</dbReference>
<evidence type="ECO:0000259" key="1">
    <source>
        <dbReference type="Pfam" id="PF01979"/>
    </source>
</evidence>
<dbReference type="InterPro" id="IPR011059">
    <property type="entry name" value="Metal-dep_hydrolase_composite"/>
</dbReference>
<dbReference type="PANTHER" id="PTHR43135:SF3">
    <property type="entry name" value="ALPHA-D-RIBOSE 1-METHYLPHOSPHONATE 5-TRIPHOSPHATE DIPHOSPHATASE"/>
    <property type="match status" value="1"/>
</dbReference>
<evidence type="ECO:0000313" key="3">
    <source>
        <dbReference type="Proteomes" id="UP000318833"/>
    </source>
</evidence>
<dbReference type="Proteomes" id="UP000318833">
    <property type="component" value="Unassembled WGS sequence"/>
</dbReference>
<dbReference type="SUPFAM" id="SSF51556">
    <property type="entry name" value="Metallo-dependent hydrolases"/>
    <property type="match status" value="1"/>
</dbReference>
<dbReference type="RefSeq" id="WP_143918524.1">
    <property type="nucleotide sequence ID" value="NZ_CANMIK010000083.1"/>
</dbReference>
<dbReference type="EMBL" id="VLNR01000081">
    <property type="protein sequence ID" value="TSE04445.1"/>
    <property type="molecule type" value="Genomic_DNA"/>
</dbReference>
<dbReference type="Pfam" id="PF01979">
    <property type="entry name" value="Amidohydro_1"/>
    <property type="match status" value="1"/>
</dbReference>
<protein>
    <submittedName>
        <fullName evidence="2">Amidohydrolase family protein</fullName>
    </submittedName>
</protein>
<organism evidence="2 3">
    <name type="scientific">Aquimarina algiphila</name>
    <dbReference type="NCBI Taxonomy" id="2047982"/>
    <lineage>
        <taxon>Bacteria</taxon>
        <taxon>Pseudomonadati</taxon>
        <taxon>Bacteroidota</taxon>
        <taxon>Flavobacteriia</taxon>
        <taxon>Flavobacteriales</taxon>
        <taxon>Flavobacteriaceae</taxon>
        <taxon>Aquimarina</taxon>
    </lineage>
</organism>
<sequence>MGITIIIVAILWPLPKLKVPQEHNVILIKSINIIDVKTGAVIPDYDILIKKNIITRIDSIIHPRQQYFIIDGTDKYIIPGLWNMHTHSTQHSVWLHHPLYIANGVTGIRDMSGQLNKKDSYWAGTKERLQWNKELAQHTRITPRYVLQSSYQMDGESSVPSDFPEFFKLKEERDIKPLLEFYQNENTDFIKVYMQIPPKSYRKLALEAPKYGMHIAGHKPIHISLEEAIQLGQRSFEHGRIFMYDCFPGADSLRTLKTWKAFYTKSKPLMVSDFNKEKAIRLMNLMKEKNAHWVPTLQTLKSDAFAHVSTFTDDPNVKYVPTLKRKLWWDPGIKKAAKKNKAPESQDENLNFYRASQQHVKMAYQQGVPIMAGTDVTDVNVFAGFSLHTELEDLTKSGLSNLEALQTATITPAKYCGLESKYGTIAIGKTADLVILNQNPLESITNTKKIYGVLLDGIFYDANDIKELKEFTASLASTFHMNIKVAFSLISSPLIRVQLAD</sequence>
<reference evidence="2 3" key="1">
    <citation type="submission" date="2019-07" db="EMBL/GenBank/DDBJ databases">
        <title>The draft genome sequence of Aquimarina algiphila M91.</title>
        <authorList>
            <person name="Meng X."/>
        </authorList>
    </citation>
    <scope>NUCLEOTIDE SEQUENCE [LARGE SCALE GENOMIC DNA]</scope>
    <source>
        <strain evidence="2 3">M91</strain>
    </source>
</reference>
<dbReference type="OrthoDB" id="9797498at2"/>
<keyword evidence="2" id="KW-0378">Hydrolase</keyword>
<evidence type="ECO:0000313" key="2">
    <source>
        <dbReference type="EMBL" id="TSE04445.1"/>
    </source>
</evidence>
<gene>
    <name evidence="2" type="ORF">FOF46_26325</name>
</gene>
<dbReference type="SUPFAM" id="SSF51338">
    <property type="entry name" value="Composite domain of metallo-dependent hydrolases"/>
    <property type="match status" value="1"/>
</dbReference>
<dbReference type="Gene3D" id="1.20.58.520">
    <property type="entry name" value="Amidohydrolase"/>
    <property type="match status" value="1"/>
</dbReference>
<dbReference type="Gene3D" id="3.30.110.90">
    <property type="entry name" value="Amidohydrolase"/>
    <property type="match status" value="1"/>
</dbReference>
<comment type="caution">
    <text evidence="2">The sequence shown here is derived from an EMBL/GenBank/DDBJ whole genome shotgun (WGS) entry which is preliminary data.</text>
</comment>
<dbReference type="Gene3D" id="3.40.50.10910">
    <property type="entry name" value="Amidohydrolase"/>
    <property type="match status" value="1"/>
</dbReference>
<dbReference type="GO" id="GO:0016810">
    <property type="term" value="F:hydrolase activity, acting on carbon-nitrogen (but not peptide) bonds"/>
    <property type="evidence" value="ECO:0007669"/>
    <property type="project" value="InterPro"/>
</dbReference>
<feature type="domain" description="Amidohydrolase-related" evidence="1">
    <location>
        <begin position="207"/>
        <end position="457"/>
    </location>
</feature>
<dbReference type="InterPro" id="IPR006680">
    <property type="entry name" value="Amidohydro-rel"/>
</dbReference>